<name>A0A5K3EJP7_MESCO</name>
<accession>A0A5K3EJP7</accession>
<protein>
    <submittedName>
        <fullName evidence="3">Protein kinase domain-containing protein</fullName>
    </submittedName>
</protein>
<dbReference type="WBParaSite" id="MCU_001046-RD">
    <property type="protein sequence ID" value="MCU_001046-RD"/>
    <property type="gene ID" value="MCU_001046"/>
</dbReference>
<dbReference type="AlphaFoldDB" id="A0A5K3EJP7"/>
<evidence type="ECO:0000256" key="1">
    <source>
        <dbReference type="SAM" id="MobiDB-lite"/>
    </source>
</evidence>
<keyword evidence="2" id="KW-1133">Transmembrane helix</keyword>
<feature type="region of interest" description="Disordered" evidence="1">
    <location>
        <begin position="479"/>
        <end position="500"/>
    </location>
</feature>
<feature type="transmembrane region" description="Helical" evidence="2">
    <location>
        <begin position="21"/>
        <end position="41"/>
    </location>
</feature>
<feature type="transmembrane region" description="Helical" evidence="2">
    <location>
        <begin position="208"/>
        <end position="230"/>
    </location>
</feature>
<sequence>MSCHPSARGSYNIRVRVKQKQLSLILFSEISTWLVIVNLLLQFTFSLCGEASIILQSVRLPSGNVELRCIASDEKIETTAIRLGCDLKINKVCRKNCTRICPTSDGRMDCSSTPDDGIVDCRYRRLSESEATITYELSTAAAKANFWCLFRGSSSHVYVHMPLLKKLTRTGALSRPKKLKTSQQMRDAENPNLDGNAANLQMLFTTEVVFIVAICTVASCLLNLIFCICCQTSRNYLHRLALGGPRSQVTEACLCVKSLAETYRPKHLAVTRGRRTRWGNTVYPHYKLPLTDPTPRRKPLALMSHFPSFHSPRSPTDEEVAEEVIYDDAHQSNIYPSEGKSSSQQIPAYDGCVPEFPGSHGTGQKCIVDKDGLVYVAMGRVSQTSQQLRRTSAGSKGTLTTFLPDAIPKITDRLHGLSNSSRLESLPLQNKSLSSWKPGGETSDEIPKDFSYSSTPVCRPEFFKHPATAEAILRSHNSSIPFVDQNNGDERTDDSFTTSKDLLRPTYEIAMKRSDPKPF</sequence>
<organism evidence="3">
    <name type="scientific">Mesocestoides corti</name>
    <name type="common">Flatworm</name>
    <dbReference type="NCBI Taxonomy" id="53468"/>
    <lineage>
        <taxon>Eukaryota</taxon>
        <taxon>Metazoa</taxon>
        <taxon>Spiralia</taxon>
        <taxon>Lophotrochozoa</taxon>
        <taxon>Platyhelminthes</taxon>
        <taxon>Cestoda</taxon>
        <taxon>Eucestoda</taxon>
        <taxon>Cyclophyllidea</taxon>
        <taxon>Mesocestoididae</taxon>
        <taxon>Mesocestoides</taxon>
    </lineage>
</organism>
<evidence type="ECO:0000313" key="3">
    <source>
        <dbReference type="WBParaSite" id="MCU_001046-RD"/>
    </source>
</evidence>
<keyword evidence="2" id="KW-0472">Membrane</keyword>
<reference evidence="3" key="1">
    <citation type="submission" date="2019-11" db="UniProtKB">
        <authorList>
            <consortium name="WormBaseParasite"/>
        </authorList>
    </citation>
    <scope>IDENTIFICATION</scope>
</reference>
<evidence type="ECO:0000256" key="2">
    <source>
        <dbReference type="SAM" id="Phobius"/>
    </source>
</evidence>
<keyword evidence="2" id="KW-0812">Transmembrane</keyword>
<proteinExistence type="predicted"/>